<dbReference type="PANTHER" id="PTHR40278">
    <property type="entry name" value="DNA UTILIZATION PROTEIN HOFN"/>
    <property type="match status" value="1"/>
</dbReference>
<evidence type="ECO:0000313" key="3">
    <source>
        <dbReference type="Proteomes" id="UP001183127"/>
    </source>
</evidence>
<gene>
    <name evidence="2" type="ORF">RAH46_00640</name>
</gene>
<organism evidence="2 3">
    <name type="scientific">Pseudomonas entomophila</name>
    <dbReference type="NCBI Taxonomy" id="312306"/>
    <lineage>
        <taxon>Bacteria</taxon>
        <taxon>Pseudomonadati</taxon>
        <taxon>Pseudomonadota</taxon>
        <taxon>Gammaproteobacteria</taxon>
        <taxon>Pseudomonadales</taxon>
        <taxon>Pseudomonadaceae</taxon>
        <taxon>Pseudomonas</taxon>
    </lineage>
</organism>
<proteinExistence type="predicted"/>
<dbReference type="InterPro" id="IPR052534">
    <property type="entry name" value="Extracell_DNA_Util/SecSys_Comp"/>
</dbReference>
<keyword evidence="1" id="KW-0472">Membrane</keyword>
<keyword evidence="3" id="KW-1185">Reference proteome</keyword>
<dbReference type="PANTHER" id="PTHR40278:SF2">
    <property type="entry name" value="TYPE IV PILUS INNER MEMBRANE COMPONENT PILN"/>
    <property type="match status" value="1"/>
</dbReference>
<accession>A0ABY9QP81</accession>
<dbReference type="RefSeq" id="WP_011531751.1">
    <property type="nucleotide sequence ID" value="NZ_CP132921.1"/>
</dbReference>
<evidence type="ECO:0000256" key="1">
    <source>
        <dbReference type="SAM" id="Phobius"/>
    </source>
</evidence>
<evidence type="ECO:0000313" key="2">
    <source>
        <dbReference type="EMBL" id="WMW05862.1"/>
    </source>
</evidence>
<keyword evidence="1" id="KW-1133">Transmembrane helix</keyword>
<protein>
    <submittedName>
        <fullName evidence="2">PilN domain-containing protein</fullName>
    </submittedName>
</protein>
<keyword evidence="1" id="KW-0812">Transmembrane</keyword>
<feature type="transmembrane region" description="Helical" evidence="1">
    <location>
        <begin position="21"/>
        <end position="40"/>
    </location>
</feature>
<sequence length="179" mass="19855">MRVRLNLMPWRELRRVAVVRQFRAVLMACLVMAVVAVMLLDEVMQSRVARQQAVNTALQRELEGVDTAMAQVEHLRASRNALLAQYMALSRLRGAQALLPALFSDLEMAMPEGARLHELDVQGSRVQLTGMAASASVVALLLRRMEQADVLQDLELVHLRHGAGGDEFVVTARLSASWS</sequence>
<dbReference type="InterPro" id="IPR007813">
    <property type="entry name" value="PilN"/>
</dbReference>
<dbReference type="Proteomes" id="UP001183127">
    <property type="component" value="Chromosome"/>
</dbReference>
<dbReference type="GeneID" id="32803672"/>
<name>A0ABY9QP81_9PSED</name>
<dbReference type="EMBL" id="CP132921">
    <property type="protein sequence ID" value="WMW05862.1"/>
    <property type="molecule type" value="Genomic_DNA"/>
</dbReference>
<dbReference type="Pfam" id="PF05137">
    <property type="entry name" value="PilN"/>
    <property type="match status" value="1"/>
</dbReference>
<reference evidence="2 3" key="1">
    <citation type="submission" date="2023-08" db="EMBL/GenBank/DDBJ databases">
        <title>Complete Genome Sequence of Pseudomonas entomophila TVIN A01.</title>
        <authorList>
            <person name="Shelke T."/>
            <person name="Mahar N.S."/>
            <person name="Gupta I."/>
            <person name="Gupta V."/>
        </authorList>
    </citation>
    <scope>NUCLEOTIDE SEQUENCE [LARGE SCALE GENOMIC DNA]</scope>
    <source>
        <strain evidence="2 3">TVIN-A01</strain>
    </source>
</reference>